<dbReference type="AlphaFoldDB" id="A0A4C1XCF4"/>
<comment type="caution">
    <text evidence="1">The sequence shown here is derived from an EMBL/GenBank/DDBJ whole genome shotgun (WGS) entry which is preliminary data.</text>
</comment>
<protein>
    <submittedName>
        <fullName evidence="1">Uncharacterized protein</fullName>
    </submittedName>
</protein>
<accession>A0A4C1XCF4</accession>
<reference evidence="1 2" key="1">
    <citation type="journal article" date="2019" name="Commun. Biol.">
        <title>The bagworm genome reveals a unique fibroin gene that provides high tensile strength.</title>
        <authorList>
            <person name="Kono N."/>
            <person name="Nakamura H."/>
            <person name="Ohtoshi R."/>
            <person name="Tomita M."/>
            <person name="Numata K."/>
            <person name="Arakawa K."/>
        </authorList>
    </citation>
    <scope>NUCLEOTIDE SEQUENCE [LARGE SCALE GENOMIC DNA]</scope>
</reference>
<sequence>MGRSRVGVPAISCAETIPLNDPPQGKSRAVNTLACCPAAQGTEAGIARALMCVVLLAALARRKEGASSRRTCNGCWRRRQQVNSSR</sequence>
<proteinExistence type="predicted"/>
<keyword evidence="2" id="KW-1185">Reference proteome</keyword>
<evidence type="ECO:0000313" key="1">
    <source>
        <dbReference type="EMBL" id="GBP60770.1"/>
    </source>
</evidence>
<evidence type="ECO:0000313" key="2">
    <source>
        <dbReference type="Proteomes" id="UP000299102"/>
    </source>
</evidence>
<gene>
    <name evidence="1" type="ORF">EVAR_41109_1</name>
</gene>
<dbReference type="Proteomes" id="UP000299102">
    <property type="component" value="Unassembled WGS sequence"/>
</dbReference>
<name>A0A4C1XCF4_EUMVA</name>
<organism evidence="1 2">
    <name type="scientific">Eumeta variegata</name>
    <name type="common">Bagworm moth</name>
    <name type="synonym">Eumeta japonica</name>
    <dbReference type="NCBI Taxonomy" id="151549"/>
    <lineage>
        <taxon>Eukaryota</taxon>
        <taxon>Metazoa</taxon>
        <taxon>Ecdysozoa</taxon>
        <taxon>Arthropoda</taxon>
        <taxon>Hexapoda</taxon>
        <taxon>Insecta</taxon>
        <taxon>Pterygota</taxon>
        <taxon>Neoptera</taxon>
        <taxon>Endopterygota</taxon>
        <taxon>Lepidoptera</taxon>
        <taxon>Glossata</taxon>
        <taxon>Ditrysia</taxon>
        <taxon>Tineoidea</taxon>
        <taxon>Psychidae</taxon>
        <taxon>Oiketicinae</taxon>
        <taxon>Eumeta</taxon>
    </lineage>
</organism>
<dbReference type="EMBL" id="BGZK01000795">
    <property type="protein sequence ID" value="GBP60770.1"/>
    <property type="molecule type" value="Genomic_DNA"/>
</dbReference>